<dbReference type="Proteomes" id="UP000001883">
    <property type="component" value="Chromosome"/>
</dbReference>
<evidence type="ECO:0000256" key="2">
    <source>
        <dbReference type="ARBA" id="ARBA00022840"/>
    </source>
</evidence>
<dbReference type="NCBIfam" id="NF002879">
    <property type="entry name" value="PRK03333.1"/>
    <property type="match status" value="1"/>
</dbReference>
<sequence length="238" mass="25566">MARVSSCMCPPLISTYLLWHSPSGAPSMSQPSSPASTTLRRYALTGGIGSGKSTIAALFVEQGAFLVDADAISRSLMEPGEAVLARTVAEFGEHLLDEDGRLNRPALARIVFNDEQARLRLNAIVHPAIRERAAQLVEQAQSEPGFSGVVLEDIPLLVETGDPSAFEGVVVVRTPLATRLQRLVSSRGMSEEDARARIAAQATDEQREAVATWIIDNGGSLEETAEQVRAVWEQMTAA</sequence>
<keyword evidence="1 3" id="KW-0547">Nucleotide-binding</keyword>
<name>D2NTK4_ROTMD</name>
<keyword evidence="3" id="KW-0173">Coenzyme A biosynthesis</keyword>
<dbReference type="GO" id="GO:0005524">
    <property type="term" value="F:ATP binding"/>
    <property type="evidence" value="ECO:0007669"/>
    <property type="project" value="UniProtKB-UniRule"/>
</dbReference>
<dbReference type="HOGENOM" id="CLU_057180_0_0_11"/>
<evidence type="ECO:0000313" key="6">
    <source>
        <dbReference type="Proteomes" id="UP000001883"/>
    </source>
</evidence>
<dbReference type="GO" id="GO:0004140">
    <property type="term" value="F:dephospho-CoA kinase activity"/>
    <property type="evidence" value="ECO:0007669"/>
    <property type="project" value="UniProtKB-UniRule"/>
</dbReference>
<dbReference type="CDD" id="cd02022">
    <property type="entry name" value="DPCK"/>
    <property type="match status" value="1"/>
</dbReference>
<dbReference type="InterPro" id="IPR001977">
    <property type="entry name" value="Depp_CoAkinase"/>
</dbReference>
<evidence type="ECO:0000256" key="1">
    <source>
        <dbReference type="ARBA" id="ARBA00022741"/>
    </source>
</evidence>
<dbReference type="NCBIfam" id="TIGR00152">
    <property type="entry name" value="dephospho-CoA kinase"/>
    <property type="match status" value="1"/>
</dbReference>
<keyword evidence="3" id="KW-0808">Transferase</keyword>
<reference evidence="6" key="1">
    <citation type="submission" date="2009-07" db="EMBL/GenBank/DDBJ databases">
        <title>Complete genome sequence of Rothia mucilaginosa DJ.</title>
        <authorList>
            <person name="Yamane K."/>
            <person name="Nambu T."/>
            <person name="Mashimo C."/>
            <person name="Sugimori C."/>
            <person name="Yamanaka T."/>
            <person name="Leung K."/>
            <person name="Fukushima H."/>
        </authorList>
    </citation>
    <scope>NUCLEOTIDE SEQUENCE [LARGE SCALE GENOMIC DNA]</scope>
    <source>
        <strain evidence="6">DY-18</strain>
    </source>
</reference>
<comment type="catalytic activity">
    <reaction evidence="3">
        <text>3'-dephospho-CoA + ATP = ADP + CoA + H(+)</text>
        <dbReference type="Rhea" id="RHEA:18245"/>
        <dbReference type="ChEBI" id="CHEBI:15378"/>
        <dbReference type="ChEBI" id="CHEBI:30616"/>
        <dbReference type="ChEBI" id="CHEBI:57287"/>
        <dbReference type="ChEBI" id="CHEBI:57328"/>
        <dbReference type="ChEBI" id="CHEBI:456216"/>
        <dbReference type="EC" id="2.7.1.24"/>
    </reaction>
</comment>
<evidence type="ECO:0000313" key="5">
    <source>
        <dbReference type="EMBL" id="BAI64980.1"/>
    </source>
</evidence>
<keyword evidence="2 3" id="KW-0067">ATP-binding</keyword>
<dbReference type="PANTHER" id="PTHR10695:SF46">
    <property type="entry name" value="BIFUNCTIONAL COENZYME A SYNTHASE-RELATED"/>
    <property type="match status" value="1"/>
</dbReference>
<dbReference type="KEGG" id="rmu:RMDY18_11480"/>
<comment type="function">
    <text evidence="3">Catalyzes the phosphorylation of the 3'-hydroxyl group of dephosphocoenzyme A to form coenzyme A.</text>
</comment>
<dbReference type="EMBL" id="AP011540">
    <property type="protein sequence ID" value="BAI64980.1"/>
    <property type="molecule type" value="Genomic_DNA"/>
</dbReference>
<dbReference type="GO" id="GO:0015937">
    <property type="term" value="P:coenzyme A biosynthetic process"/>
    <property type="evidence" value="ECO:0007669"/>
    <property type="project" value="UniProtKB-UniRule"/>
</dbReference>
<dbReference type="STRING" id="680646.RMDY18_11480"/>
<protein>
    <recommendedName>
        <fullName evidence="3 4">Dephospho-CoA kinase</fullName>
        <ecNumber evidence="3 4">2.7.1.24</ecNumber>
    </recommendedName>
    <alternativeName>
        <fullName evidence="3">Dephosphocoenzyme A kinase</fullName>
    </alternativeName>
</protein>
<dbReference type="GO" id="GO:0005737">
    <property type="term" value="C:cytoplasm"/>
    <property type="evidence" value="ECO:0007669"/>
    <property type="project" value="UniProtKB-SubCell"/>
</dbReference>
<dbReference type="SUPFAM" id="SSF52540">
    <property type="entry name" value="P-loop containing nucleoside triphosphate hydrolases"/>
    <property type="match status" value="1"/>
</dbReference>
<dbReference type="HAMAP" id="MF_00376">
    <property type="entry name" value="Dephospho_CoA_kinase"/>
    <property type="match status" value="1"/>
</dbReference>
<keyword evidence="6" id="KW-1185">Reference proteome</keyword>
<evidence type="ECO:0000256" key="3">
    <source>
        <dbReference type="HAMAP-Rule" id="MF_00376"/>
    </source>
</evidence>
<dbReference type="EC" id="2.7.1.24" evidence="3 4"/>
<dbReference type="Gene3D" id="3.40.50.300">
    <property type="entry name" value="P-loop containing nucleotide triphosphate hydrolases"/>
    <property type="match status" value="1"/>
</dbReference>
<gene>
    <name evidence="3" type="primary">coaE</name>
    <name evidence="5" type="ordered locus">RMDY18_11480</name>
</gene>
<dbReference type="UniPathway" id="UPA00241">
    <property type="reaction ID" value="UER00356"/>
</dbReference>
<dbReference type="InterPro" id="IPR027417">
    <property type="entry name" value="P-loop_NTPase"/>
</dbReference>
<dbReference type="eggNOG" id="COG0237">
    <property type="taxonomic scope" value="Bacteria"/>
</dbReference>
<dbReference type="PANTHER" id="PTHR10695">
    <property type="entry name" value="DEPHOSPHO-COA KINASE-RELATED"/>
    <property type="match status" value="1"/>
</dbReference>
<organism evidence="5 6">
    <name type="scientific">Rothia mucilaginosa (strain DY-18)</name>
    <name type="common">Stomatococcus mucilaginosus</name>
    <dbReference type="NCBI Taxonomy" id="680646"/>
    <lineage>
        <taxon>Bacteria</taxon>
        <taxon>Bacillati</taxon>
        <taxon>Actinomycetota</taxon>
        <taxon>Actinomycetes</taxon>
        <taxon>Micrococcales</taxon>
        <taxon>Micrococcaceae</taxon>
        <taxon>Rothia</taxon>
    </lineage>
</organism>
<accession>D2NTK4</accession>
<reference evidence="5 6" key="2">
    <citation type="journal article" date="2010" name="J Osaka Dent Univ">
        <title>Isolation and identification of Rothia mucilaginosa from persistent apical periodontitis lesions.</title>
        <authorList>
            <person name="Yamane K."/>
            <person name="Yoshida M."/>
            <person name="Fujihira T."/>
            <person name="Baba T."/>
            <person name="Tsuji N."/>
            <person name="Hayashi H."/>
            <person name="Sugimori C."/>
            <person name="Yamanaka T."/>
            <person name="Mashimo C."/>
            <person name="Nambu T."/>
            <person name="Kawai H."/>
            <person name="Fukushima H."/>
        </authorList>
    </citation>
    <scope>NUCLEOTIDE SEQUENCE [LARGE SCALE GENOMIC DNA]</scope>
    <source>
        <strain evidence="5 6">DY-18</strain>
    </source>
</reference>
<proteinExistence type="inferred from homology"/>
<keyword evidence="3" id="KW-0963">Cytoplasm</keyword>
<comment type="similarity">
    <text evidence="3">Belongs to the CoaE family.</text>
</comment>
<reference evidence="5 6" key="3">
    <citation type="journal article" date="2010" name="Sequencing">
        <title>Complete Genome Sequence of Rothia mucilaginosa DY-18: A Clinical Isolate with Dense Meshwork-Like Structures from a Persistent Apical Periodontitis Lesion.</title>
        <authorList>
            <person name="Yamane K."/>
            <person name="Nambu T."/>
            <person name="Yamanaka T."/>
            <person name="Mashimo C."/>
            <person name="Sugimori C."/>
            <person name="Leung K.-P."/>
            <person name="Fukushima H."/>
        </authorList>
    </citation>
    <scope>NUCLEOTIDE SEQUENCE [LARGE SCALE GENOMIC DNA]</scope>
    <source>
        <strain evidence="5 6">DY-18</strain>
    </source>
</reference>
<feature type="binding site" evidence="3">
    <location>
        <begin position="49"/>
        <end position="54"/>
    </location>
    <ligand>
        <name>ATP</name>
        <dbReference type="ChEBI" id="CHEBI:30616"/>
    </ligand>
</feature>
<comment type="subcellular location">
    <subcellularLocation>
        <location evidence="3">Cytoplasm</location>
    </subcellularLocation>
</comment>
<evidence type="ECO:0000256" key="4">
    <source>
        <dbReference type="NCBIfam" id="TIGR00152"/>
    </source>
</evidence>
<dbReference type="PROSITE" id="PS51219">
    <property type="entry name" value="DPCK"/>
    <property type="match status" value="1"/>
</dbReference>
<keyword evidence="3 5" id="KW-0418">Kinase</keyword>
<comment type="pathway">
    <text evidence="3">Cofactor biosynthesis; coenzyme A biosynthesis; CoA from (R)-pantothenate: step 5/5.</text>
</comment>
<dbReference type="Pfam" id="PF01121">
    <property type="entry name" value="CoaE"/>
    <property type="match status" value="1"/>
</dbReference>
<dbReference type="AlphaFoldDB" id="D2NTK4"/>